<dbReference type="PROSITE" id="PS00409">
    <property type="entry name" value="PROKAR_NTER_METHYL"/>
    <property type="match status" value="1"/>
</dbReference>
<keyword evidence="5" id="KW-1185">Reference proteome</keyword>
<proteinExistence type="predicted"/>
<comment type="caution">
    <text evidence="4">The sequence shown here is derived from an EMBL/GenBank/DDBJ whole genome shotgun (WGS) entry which is preliminary data.</text>
</comment>
<organism evidence="4 5">
    <name type="scientific">Pseudalkalibacillus berkeleyi</name>
    <dbReference type="NCBI Taxonomy" id="1069813"/>
    <lineage>
        <taxon>Bacteria</taxon>
        <taxon>Bacillati</taxon>
        <taxon>Bacillota</taxon>
        <taxon>Bacilli</taxon>
        <taxon>Bacillales</taxon>
        <taxon>Fictibacillaceae</taxon>
        <taxon>Pseudalkalibacillus</taxon>
    </lineage>
</organism>
<keyword evidence="3" id="KW-1133">Transmembrane helix</keyword>
<keyword evidence="3" id="KW-0812">Transmembrane</keyword>
<evidence type="ECO:0000256" key="2">
    <source>
        <dbReference type="ARBA" id="ARBA00023287"/>
    </source>
</evidence>
<dbReference type="SUPFAM" id="SSF54523">
    <property type="entry name" value="Pili subunits"/>
    <property type="match status" value="1"/>
</dbReference>
<gene>
    <name evidence="4" type="ORF">L2716_09115</name>
</gene>
<dbReference type="InterPro" id="IPR012902">
    <property type="entry name" value="N_methyl_site"/>
</dbReference>
<comment type="subcellular location">
    <subcellularLocation>
        <location evidence="1">Cell surface</location>
    </subcellularLocation>
</comment>
<keyword evidence="3" id="KW-0472">Membrane</keyword>
<dbReference type="NCBIfam" id="TIGR02532">
    <property type="entry name" value="IV_pilin_GFxxxE"/>
    <property type="match status" value="1"/>
</dbReference>
<dbReference type="PIRSF" id="PIRSF021292">
    <property type="entry name" value="Competence_ComGD"/>
    <property type="match status" value="1"/>
</dbReference>
<dbReference type="InterPro" id="IPR045584">
    <property type="entry name" value="Pilin-like"/>
</dbReference>
<evidence type="ECO:0000313" key="5">
    <source>
        <dbReference type="Proteomes" id="UP001649381"/>
    </source>
</evidence>
<dbReference type="NCBIfam" id="NF040982">
    <property type="entry name" value="ComGD"/>
    <property type="match status" value="1"/>
</dbReference>
<evidence type="ECO:0000313" key="4">
    <source>
        <dbReference type="EMBL" id="MCF6137886.1"/>
    </source>
</evidence>
<dbReference type="InterPro" id="IPR016785">
    <property type="entry name" value="ComGD"/>
</dbReference>
<name>A0ABS9H1V5_9BACL</name>
<evidence type="ECO:0000256" key="1">
    <source>
        <dbReference type="ARBA" id="ARBA00004241"/>
    </source>
</evidence>
<dbReference type="Proteomes" id="UP001649381">
    <property type="component" value="Unassembled WGS sequence"/>
</dbReference>
<dbReference type="Gene3D" id="3.30.700.10">
    <property type="entry name" value="Glycoprotein, Type 4 Pilin"/>
    <property type="match status" value="1"/>
</dbReference>
<accession>A0ABS9H1V5</accession>
<protein>
    <submittedName>
        <fullName evidence="4">Prepilin-type N-terminal cleavage/methylation domain-containing protein</fullName>
    </submittedName>
</protein>
<dbReference type="EMBL" id="JAKIJS010000001">
    <property type="protein sequence ID" value="MCF6137886.1"/>
    <property type="molecule type" value="Genomic_DNA"/>
</dbReference>
<evidence type="ECO:0000256" key="3">
    <source>
        <dbReference type="SAM" id="Phobius"/>
    </source>
</evidence>
<reference evidence="4 5" key="1">
    <citation type="submission" date="2022-01" db="EMBL/GenBank/DDBJ databases">
        <title>Alkalihalobacillus sp. EGI L200015, a novel bacterium isolated from a salt lake sediment.</title>
        <authorList>
            <person name="Gao L."/>
            <person name="Fang B.-Z."/>
            <person name="Li W.-J."/>
        </authorList>
    </citation>
    <scope>NUCLEOTIDE SEQUENCE [LARGE SCALE GENOMIC DNA]</scope>
    <source>
        <strain evidence="4 5">KCTC 12718</strain>
    </source>
</reference>
<sequence>MKQRRVLDGGYTLIEMMMVLFILVTMMGIVVVNVKPVQESRQIQQFIQLLTSDLHYAQQYALTERAQVQFKFNNASEQYTIQSGPLRKIKSVNYLEGVHFQEVSTGLVIEYNGNGTIKKGGTIILRTKRESYKFVFLLGKGRFYVEKL</sequence>
<keyword evidence="2" id="KW-0178">Competence</keyword>
<feature type="transmembrane region" description="Helical" evidence="3">
    <location>
        <begin position="12"/>
        <end position="32"/>
    </location>
</feature>
<dbReference type="RefSeq" id="WP_236333859.1">
    <property type="nucleotide sequence ID" value="NZ_JAKIJS010000001.1"/>
</dbReference>